<evidence type="ECO:0000256" key="6">
    <source>
        <dbReference type="ARBA" id="ARBA00022695"/>
    </source>
</evidence>
<dbReference type="InterPro" id="IPR046938">
    <property type="entry name" value="DNA_clamp_sf"/>
</dbReference>
<dbReference type="AlphaFoldDB" id="A0A9X7GG45"/>
<dbReference type="GO" id="GO:0009360">
    <property type="term" value="C:DNA polymerase III complex"/>
    <property type="evidence" value="ECO:0007669"/>
    <property type="project" value="InterPro"/>
</dbReference>
<accession>A0A9X7GG45</accession>
<evidence type="ECO:0000259" key="15">
    <source>
        <dbReference type="Pfam" id="PF02768"/>
    </source>
</evidence>
<dbReference type="InterPro" id="IPR022635">
    <property type="entry name" value="DNA_polIII_beta_C"/>
</dbReference>
<evidence type="ECO:0000256" key="3">
    <source>
        <dbReference type="ARBA" id="ARBA00021035"/>
    </source>
</evidence>
<proteinExistence type="inferred from homology"/>
<evidence type="ECO:0000256" key="8">
    <source>
        <dbReference type="ARBA" id="ARBA00022932"/>
    </source>
</evidence>
<dbReference type="Pfam" id="PF02768">
    <property type="entry name" value="DNA_pol3_beta_3"/>
    <property type="match status" value="1"/>
</dbReference>
<feature type="domain" description="DNA polymerase III beta sliding clamp central" evidence="14">
    <location>
        <begin position="164"/>
        <end position="277"/>
    </location>
</feature>
<dbReference type="EMBL" id="NVDU01000003">
    <property type="protein sequence ID" value="PFV35718.1"/>
    <property type="molecule type" value="Genomic_DNA"/>
</dbReference>
<dbReference type="GO" id="GO:0006271">
    <property type="term" value="P:DNA strand elongation involved in DNA replication"/>
    <property type="evidence" value="ECO:0007669"/>
    <property type="project" value="TreeGrafter"/>
</dbReference>
<keyword evidence="6" id="KW-0548">Nucleotidyltransferase</keyword>
<keyword evidence="4" id="KW-0963">Cytoplasm</keyword>
<dbReference type="SMART" id="SM00480">
    <property type="entry name" value="POL3Bc"/>
    <property type="match status" value="1"/>
</dbReference>
<evidence type="ECO:0000313" key="17">
    <source>
        <dbReference type="Proteomes" id="UP000223366"/>
    </source>
</evidence>
<sequence>MTTATQDEVNINQIDEQIEQELKTTLTLAIQTDSLKAAVGKVEKAISKRTTIEIFTYIYIDIQPDLLTFRGVNGDYIEEATIKQNEDQSNFKITAGNGGSVCFPGAKFVDIVKKLQHKDTAIKIEEYKAVIKSGRPKFSINGVSGDEFPAMPDIDPATSVSISLHSDILSTMYNKTMYAASASETRPILTGVEHKILDNNFKCVATDSHRLAQYVHEMDEENLPDFNAVVPASVLKEVKKHLDAYSGEVLLHLSDSQLIYEFFDVRLSTRLLDGNYPATERLIFKEANIGVTFIAGPLKEMLTRATVMNEDKPIRIKIKPELNQCRISTLENQIGAFQEDITTLKGEGPDIELCVNVRYLQDALSKYGADDYVRFEFLEALRPFKLRLLDGNPDCLEIVLPVRSFDNNNTTDEVVIENFQDAMAVQEFNPFEDDFNNIE</sequence>
<dbReference type="PANTHER" id="PTHR30478:SF0">
    <property type="entry name" value="BETA SLIDING CLAMP"/>
    <property type="match status" value="1"/>
</dbReference>
<dbReference type="GO" id="GO:0003887">
    <property type="term" value="F:DNA-directed DNA polymerase activity"/>
    <property type="evidence" value="ECO:0007669"/>
    <property type="project" value="UniProtKB-KW"/>
</dbReference>
<dbReference type="GO" id="GO:0008408">
    <property type="term" value="F:3'-5' exonuclease activity"/>
    <property type="evidence" value="ECO:0007669"/>
    <property type="project" value="InterPro"/>
</dbReference>
<dbReference type="SUPFAM" id="SSF55979">
    <property type="entry name" value="DNA clamp"/>
    <property type="match status" value="3"/>
</dbReference>
<dbReference type="InterPro" id="IPR022637">
    <property type="entry name" value="DNA_polIII_beta_cen"/>
</dbReference>
<keyword evidence="8" id="KW-0239">DNA-directed DNA polymerase</keyword>
<dbReference type="Pfam" id="PF02767">
    <property type="entry name" value="DNA_pol3_beta_2"/>
    <property type="match status" value="1"/>
</dbReference>
<reference evidence="16 17" key="1">
    <citation type="submission" date="2017-09" db="EMBL/GenBank/DDBJ databases">
        <title>Large-scale bioinformatics analysis of Bacillus genomes uncovers conserved roles of natural products in bacterial physiology.</title>
        <authorList>
            <consortium name="Agbiome Team Llc"/>
            <person name="Bleich R.M."/>
            <person name="Grubbs K.J."/>
            <person name="Santa Maria K.C."/>
            <person name="Allen S.E."/>
            <person name="Farag S."/>
            <person name="Shank E.A."/>
            <person name="Bowers A."/>
        </authorList>
    </citation>
    <scope>NUCLEOTIDE SEQUENCE [LARGE SCALE GENOMIC DNA]</scope>
    <source>
        <strain evidence="16 17">AFS060060</strain>
    </source>
</reference>
<dbReference type="GO" id="GO:0005737">
    <property type="term" value="C:cytoplasm"/>
    <property type="evidence" value="ECO:0007669"/>
    <property type="project" value="UniProtKB-SubCell"/>
</dbReference>
<dbReference type="NCBIfam" id="TIGR00663">
    <property type="entry name" value="dnan"/>
    <property type="match status" value="1"/>
</dbReference>
<dbReference type="Gene3D" id="3.70.10.10">
    <property type="match status" value="1"/>
</dbReference>
<dbReference type="Proteomes" id="UP000223366">
    <property type="component" value="Unassembled WGS sequence"/>
</dbReference>
<dbReference type="InterPro" id="IPR022634">
    <property type="entry name" value="DNA_polIII_beta_N"/>
</dbReference>
<comment type="subcellular location">
    <subcellularLocation>
        <location evidence="1">Cytoplasm</location>
    </subcellularLocation>
</comment>
<evidence type="ECO:0000256" key="10">
    <source>
        <dbReference type="ARBA" id="ARBA00030988"/>
    </source>
</evidence>
<feature type="domain" description="DNA polymerase III beta sliding clamp C-terminal" evidence="15">
    <location>
        <begin position="281"/>
        <end position="403"/>
    </location>
</feature>
<dbReference type="Gene3D" id="3.10.150.10">
    <property type="entry name" value="DNA Polymerase III, subunit A, domain 2"/>
    <property type="match status" value="1"/>
</dbReference>
<evidence type="ECO:0000256" key="12">
    <source>
        <dbReference type="ARBA" id="ARBA00033276"/>
    </source>
</evidence>
<dbReference type="CDD" id="cd00140">
    <property type="entry name" value="beta_clamp"/>
    <property type="match status" value="1"/>
</dbReference>
<dbReference type="RefSeq" id="WP_098685580.1">
    <property type="nucleotide sequence ID" value="NZ_NVDU01000003.1"/>
</dbReference>
<dbReference type="GO" id="GO:0003677">
    <property type="term" value="F:DNA binding"/>
    <property type="evidence" value="ECO:0007669"/>
    <property type="project" value="UniProtKB-KW"/>
</dbReference>
<evidence type="ECO:0000313" key="16">
    <source>
        <dbReference type="EMBL" id="PFV35718.1"/>
    </source>
</evidence>
<keyword evidence="5" id="KW-0808">Transferase</keyword>
<gene>
    <name evidence="16" type="primary">dnaN</name>
    <name evidence="16" type="ORF">COK99_01475</name>
</gene>
<evidence type="ECO:0000259" key="14">
    <source>
        <dbReference type="Pfam" id="PF02767"/>
    </source>
</evidence>
<organism evidence="16 17">
    <name type="scientific">Bacillus thuringiensis</name>
    <dbReference type="NCBI Taxonomy" id="1428"/>
    <lineage>
        <taxon>Bacteria</taxon>
        <taxon>Bacillati</taxon>
        <taxon>Bacillota</taxon>
        <taxon>Bacilli</taxon>
        <taxon>Bacillales</taxon>
        <taxon>Bacillaceae</taxon>
        <taxon>Bacillus</taxon>
        <taxon>Bacillus cereus group</taxon>
    </lineage>
</organism>
<evidence type="ECO:0000256" key="11">
    <source>
        <dbReference type="ARBA" id="ARBA00033275"/>
    </source>
</evidence>
<evidence type="ECO:0000256" key="4">
    <source>
        <dbReference type="ARBA" id="ARBA00022490"/>
    </source>
</evidence>
<evidence type="ECO:0000256" key="2">
    <source>
        <dbReference type="ARBA" id="ARBA00010752"/>
    </source>
</evidence>
<dbReference type="Pfam" id="PF00712">
    <property type="entry name" value="DNA_pol3_beta"/>
    <property type="match status" value="1"/>
</dbReference>
<comment type="caution">
    <text evidence="16">The sequence shown here is derived from an EMBL/GenBank/DDBJ whole genome shotgun (WGS) entry which is preliminary data.</text>
</comment>
<dbReference type="PANTHER" id="PTHR30478">
    <property type="entry name" value="DNA POLYMERASE III SUBUNIT BETA"/>
    <property type="match status" value="1"/>
</dbReference>
<evidence type="ECO:0000256" key="1">
    <source>
        <dbReference type="ARBA" id="ARBA00004496"/>
    </source>
</evidence>
<evidence type="ECO:0000256" key="9">
    <source>
        <dbReference type="ARBA" id="ARBA00023125"/>
    </source>
</evidence>
<protein>
    <recommendedName>
        <fullName evidence="3">Beta sliding clamp</fullName>
    </recommendedName>
    <alternativeName>
        <fullName evidence="12">Beta-clamp processivity factor</fullName>
    </alternativeName>
    <alternativeName>
        <fullName evidence="10">DNA polymerase III beta sliding clamp subunit</fullName>
    </alternativeName>
    <alternativeName>
        <fullName evidence="11">DNA polymerase III subunit beta</fullName>
    </alternativeName>
</protein>
<name>A0A9X7GG45_BACTU</name>
<comment type="similarity">
    <text evidence="2">Belongs to the beta sliding clamp family.</text>
</comment>
<feature type="domain" description="DNA polymerase III beta sliding clamp N-terminal" evidence="13">
    <location>
        <begin position="27"/>
        <end position="152"/>
    </location>
</feature>
<keyword evidence="9" id="KW-0238">DNA-binding</keyword>
<dbReference type="InterPro" id="IPR001001">
    <property type="entry name" value="DNA_polIII_beta"/>
</dbReference>
<evidence type="ECO:0000256" key="7">
    <source>
        <dbReference type="ARBA" id="ARBA00022705"/>
    </source>
</evidence>
<evidence type="ECO:0000256" key="5">
    <source>
        <dbReference type="ARBA" id="ARBA00022679"/>
    </source>
</evidence>
<evidence type="ECO:0000259" key="13">
    <source>
        <dbReference type="Pfam" id="PF00712"/>
    </source>
</evidence>
<keyword evidence="7" id="KW-0235">DNA replication</keyword>